<evidence type="ECO:0000256" key="6">
    <source>
        <dbReference type="ARBA" id="ARBA00019964"/>
    </source>
</evidence>
<dbReference type="GO" id="GO:0048471">
    <property type="term" value="C:perinuclear region of cytoplasm"/>
    <property type="evidence" value="ECO:0007669"/>
    <property type="project" value="UniProtKB-SubCell"/>
</dbReference>
<evidence type="ECO:0000256" key="11">
    <source>
        <dbReference type="ARBA" id="ARBA00022816"/>
    </source>
</evidence>
<dbReference type="GO" id="GO:0003729">
    <property type="term" value="F:mRNA binding"/>
    <property type="evidence" value="ECO:0007669"/>
    <property type="project" value="InterPro"/>
</dbReference>
<dbReference type="AlphaFoldDB" id="A0A6P7IS09"/>
<evidence type="ECO:0000256" key="1">
    <source>
        <dbReference type="ARBA" id="ARBA00004210"/>
    </source>
</evidence>
<feature type="region of interest" description="Disordered" evidence="18">
    <location>
        <begin position="1"/>
        <end position="403"/>
    </location>
</feature>
<keyword evidence="16" id="KW-0539">Nucleus</keyword>
<keyword evidence="11" id="KW-0509">mRNA transport</keyword>
<keyword evidence="17" id="KW-0966">Cell projection</keyword>
<reference evidence="21" key="1">
    <citation type="submission" date="2025-08" db="UniProtKB">
        <authorList>
            <consortium name="RefSeq"/>
        </authorList>
    </citation>
    <scope>IDENTIFICATION</scope>
</reference>
<feature type="region of interest" description="Disordered" evidence="18">
    <location>
        <begin position="425"/>
        <end position="553"/>
    </location>
</feature>
<evidence type="ECO:0000256" key="18">
    <source>
        <dbReference type="SAM" id="MobiDB-lite"/>
    </source>
</evidence>
<feature type="compositionally biased region" description="Acidic residues" evidence="18">
    <location>
        <begin position="59"/>
        <end position="68"/>
    </location>
</feature>
<evidence type="ECO:0000256" key="15">
    <source>
        <dbReference type="ARBA" id="ARBA00023187"/>
    </source>
</evidence>
<evidence type="ECO:0000259" key="19">
    <source>
        <dbReference type="SMART" id="SM01044"/>
    </source>
</evidence>
<feature type="compositionally biased region" description="Low complexity" evidence="18">
    <location>
        <begin position="425"/>
        <end position="443"/>
    </location>
</feature>
<feature type="compositionally biased region" description="Basic and acidic residues" evidence="18">
    <location>
        <begin position="276"/>
        <end position="290"/>
    </location>
</feature>
<name>A0A6P7IS09_9TELE</name>
<feature type="compositionally biased region" description="Acidic residues" evidence="18">
    <location>
        <begin position="91"/>
        <end position="105"/>
    </location>
</feature>
<dbReference type="GO" id="GO:0035145">
    <property type="term" value="C:exon-exon junction complex"/>
    <property type="evidence" value="ECO:0007669"/>
    <property type="project" value="InterPro"/>
</dbReference>
<comment type="similarity">
    <text evidence="5">Belongs to the CASC3 family.</text>
</comment>
<feature type="compositionally biased region" description="Acidic residues" evidence="18">
    <location>
        <begin position="124"/>
        <end position="134"/>
    </location>
</feature>
<dbReference type="CTD" id="22794"/>
<dbReference type="GO" id="GO:0006397">
    <property type="term" value="P:mRNA processing"/>
    <property type="evidence" value="ECO:0007669"/>
    <property type="project" value="UniProtKB-KW"/>
</dbReference>
<dbReference type="PANTHER" id="PTHR13434">
    <property type="entry name" value="PROTEIN CASC3"/>
    <property type="match status" value="1"/>
</dbReference>
<evidence type="ECO:0000256" key="13">
    <source>
        <dbReference type="ARBA" id="ARBA00022884"/>
    </source>
</evidence>
<dbReference type="InterPro" id="IPR028544">
    <property type="entry name" value="CASC3"/>
</dbReference>
<dbReference type="GO" id="GO:0016607">
    <property type="term" value="C:nuclear speck"/>
    <property type="evidence" value="ECO:0007669"/>
    <property type="project" value="UniProtKB-SubCell"/>
</dbReference>
<evidence type="ECO:0000256" key="14">
    <source>
        <dbReference type="ARBA" id="ARBA00023161"/>
    </source>
</evidence>
<keyword evidence="12" id="KW-0810">Translation regulation</keyword>
<dbReference type="GO" id="GO:0051028">
    <property type="term" value="P:mRNA transport"/>
    <property type="evidence" value="ECO:0007669"/>
    <property type="project" value="UniProtKB-KW"/>
</dbReference>
<dbReference type="GO" id="GO:0008380">
    <property type="term" value="P:RNA splicing"/>
    <property type="evidence" value="ECO:0007669"/>
    <property type="project" value="UniProtKB-KW"/>
</dbReference>
<protein>
    <recommendedName>
        <fullName evidence="6">Protein CASC3</fullName>
    </recommendedName>
</protein>
<sequence>MADRRRRRRRASQDSEDDDDSGSGSDSGRSGSPTTKGRVRDPETVEPTVSRAEAKSDVESECESEDGVGEAVLSDYDSADPEENGSHSEGGEEEEEAEQYSDEEAPAAAGEPKPPVADGPTQGEEVEEAEEEVAEAERGGCNKEEKVEEKGNLAGERQSGDGQESTDDPETKAGGKPGQQLDDDEDRKNPAYIPRKGLFFEHDVRGHTQEEERPKGRNRKLWKDEGRWEHDRFREDEQAPKSREELIAIYGYDIRNGGPGDRGHRQRRPRPSSSPSKDKRWRESGGERPARSWQNSGGGGSNRGGPPPSSIYPSSSSPSSLPVSSAQRSSNSSKFPGSRSRPSHQNQMHLPPQSQYRQNNESNAPQMHPRERQGPKPQSEPPGDRGVVSRSGRGGGGRGGPSVVIEDIAVSQIGAGVQDLSLSTVTTAASSQQGGYQSTSPRRQQQEQRSSTDRSAPGLAVSSSNSDPSLQSSAGTTNQEASPPTERPVERKSYSLARRTRSRPAELGSKQASVEESIGAGNGSSTSSVGGKSWGGGGDGSSQAGGGGAGGLSELDQDVVRLNLARQNWSQSPTSYIRPEMRGLPNTMHIPSGPPQFSSMEEMGVSSNRAKRYSSQRQRAVPEPAPPMHLGVMEGVMEGHYYEPVSYQGPIYAHGEGPAPMPPQGMLVQPEMHIPHPGLHPHQSGGPIANPALYGGPPVSLSPGQPQQLLPPPFYPPPGVMTFPYPAMYPSPQGQAQVTYGGVTYYDTVQQQAQPKPSPPRRTSQPVTVKPPPPEVPFASE</sequence>
<keyword evidence="10" id="KW-0747">Spliceosome</keyword>
<evidence type="ECO:0000256" key="17">
    <source>
        <dbReference type="ARBA" id="ARBA00023273"/>
    </source>
</evidence>
<feature type="compositionally biased region" description="Low complexity" evidence="18">
    <location>
        <begin position="22"/>
        <end position="32"/>
    </location>
</feature>
<keyword evidence="14" id="KW-0866">Nonsense-mediated mRNA decay</keyword>
<evidence type="ECO:0000256" key="7">
    <source>
        <dbReference type="ARBA" id="ARBA00022448"/>
    </source>
</evidence>
<keyword evidence="13" id="KW-0694">RNA-binding</keyword>
<evidence type="ECO:0000256" key="2">
    <source>
        <dbReference type="ARBA" id="ARBA00004279"/>
    </source>
</evidence>
<dbReference type="SMART" id="SM01044">
    <property type="entry name" value="Btz"/>
    <property type="match status" value="1"/>
</dbReference>
<evidence type="ECO:0000256" key="9">
    <source>
        <dbReference type="ARBA" id="ARBA00022664"/>
    </source>
</evidence>
<dbReference type="PANTHER" id="PTHR13434:SF0">
    <property type="entry name" value="PROTEIN CASC3"/>
    <property type="match status" value="1"/>
</dbReference>
<dbReference type="Proteomes" id="UP000515145">
    <property type="component" value="Chromosome 8"/>
</dbReference>
<dbReference type="GO" id="GO:0006417">
    <property type="term" value="P:regulation of translation"/>
    <property type="evidence" value="ECO:0007669"/>
    <property type="project" value="UniProtKB-KW"/>
</dbReference>
<dbReference type="GO" id="GO:0005681">
    <property type="term" value="C:spliceosomal complex"/>
    <property type="evidence" value="ECO:0007669"/>
    <property type="project" value="UniProtKB-KW"/>
</dbReference>
<organism evidence="20 21">
    <name type="scientific">Parambassis ranga</name>
    <name type="common">Indian glassy fish</name>
    <dbReference type="NCBI Taxonomy" id="210632"/>
    <lineage>
        <taxon>Eukaryota</taxon>
        <taxon>Metazoa</taxon>
        <taxon>Chordata</taxon>
        <taxon>Craniata</taxon>
        <taxon>Vertebrata</taxon>
        <taxon>Euteleostomi</taxon>
        <taxon>Actinopterygii</taxon>
        <taxon>Neopterygii</taxon>
        <taxon>Teleostei</taxon>
        <taxon>Neoteleostei</taxon>
        <taxon>Acanthomorphata</taxon>
        <taxon>Ovalentaria</taxon>
        <taxon>Ambassidae</taxon>
        <taxon>Parambassis</taxon>
    </lineage>
</organism>
<feature type="compositionally biased region" description="Basic and acidic residues" evidence="18">
    <location>
        <begin position="135"/>
        <end position="151"/>
    </location>
</feature>
<comment type="subcellular location">
    <subcellularLocation>
        <location evidence="2">Cell projection</location>
        <location evidence="2">Dendrite</location>
    </subcellularLocation>
    <subcellularLocation>
        <location evidence="1">Cytoplasm</location>
        <location evidence="1">Stress granule</location>
    </subcellularLocation>
    <subcellularLocation>
        <location evidence="4">Cytoplasm</location>
        <location evidence="4">Perinuclear region</location>
    </subcellularLocation>
    <subcellularLocation>
        <location evidence="3">Nucleus speckle</location>
    </subcellularLocation>
</comment>
<feature type="compositionally biased region" description="Polar residues" evidence="18">
    <location>
        <begin position="343"/>
        <end position="365"/>
    </location>
</feature>
<evidence type="ECO:0000313" key="21">
    <source>
        <dbReference type="RefSeq" id="XP_028268096.1"/>
    </source>
</evidence>
<dbReference type="OrthoDB" id="657902at2759"/>
<keyword evidence="15" id="KW-0508">mRNA splicing</keyword>
<feature type="compositionally biased region" description="Basic and acidic residues" evidence="18">
    <location>
        <begin position="198"/>
        <end position="246"/>
    </location>
</feature>
<keyword evidence="7" id="KW-0813">Transport</keyword>
<feature type="compositionally biased region" description="Pro residues" evidence="18">
    <location>
        <begin position="769"/>
        <end position="781"/>
    </location>
</feature>
<dbReference type="InterPro" id="IPR018545">
    <property type="entry name" value="Btz_dom"/>
</dbReference>
<accession>A0A6P7IS09</accession>
<dbReference type="RefSeq" id="XP_028268096.1">
    <property type="nucleotide sequence ID" value="XM_028412295.1"/>
</dbReference>
<evidence type="ECO:0000256" key="10">
    <source>
        <dbReference type="ARBA" id="ARBA00022728"/>
    </source>
</evidence>
<keyword evidence="20" id="KW-1185">Reference proteome</keyword>
<proteinExistence type="inferred from homology"/>
<gene>
    <name evidence="21" type="primary">casc3</name>
</gene>
<dbReference type="FunCoup" id="A0A6P7IS09">
    <property type="interactions" value="926"/>
</dbReference>
<dbReference type="InParanoid" id="A0A6P7IS09"/>
<evidence type="ECO:0000256" key="12">
    <source>
        <dbReference type="ARBA" id="ARBA00022845"/>
    </source>
</evidence>
<dbReference type="Pfam" id="PF09405">
    <property type="entry name" value="Btz"/>
    <property type="match status" value="1"/>
</dbReference>
<feature type="region of interest" description="Disordered" evidence="18">
    <location>
        <begin position="748"/>
        <end position="781"/>
    </location>
</feature>
<evidence type="ECO:0000313" key="20">
    <source>
        <dbReference type="Proteomes" id="UP000515145"/>
    </source>
</evidence>
<evidence type="ECO:0000256" key="3">
    <source>
        <dbReference type="ARBA" id="ARBA00004324"/>
    </source>
</evidence>
<dbReference type="GeneID" id="114440037"/>
<dbReference type="GO" id="GO:0010494">
    <property type="term" value="C:cytoplasmic stress granule"/>
    <property type="evidence" value="ECO:0007669"/>
    <property type="project" value="UniProtKB-SubCell"/>
</dbReference>
<evidence type="ECO:0000256" key="8">
    <source>
        <dbReference type="ARBA" id="ARBA00022490"/>
    </source>
</evidence>
<feature type="domain" description="Btz" evidence="19">
    <location>
        <begin position="152"/>
        <end position="259"/>
    </location>
</feature>
<dbReference type="GO" id="GO:0000184">
    <property type="term" value="P:nuclear-transcribed mRNA catabolic process, nonsense-mediated decay"/>
    <property type="evidence" value="ECO:0007669"/>
    <property type="project" value="UniProtKB-KW"/>
</dbReference>
<evidence type="ECO:0000256" key="4">
    <source>
        <dbReference type="ARBA" id="ARBA00004556"/>
    </source>
</evidence>
<feature type="compositionally biased region" description="Gly residues" evidence="18">
    <location>
        <begin position="532"/>
        <end position="551"/>
    </location>
</feature>
<evidence type="ECO:0000256" key="16">
    <source>
        <dbReference type="ARBA" id="ARBA00023242"/>
    </source>
</evidence>
<keyword evidence="9" id="KW-0507">mRNA processing</keyword>
<feature type="compositionally biased region" description="Low complexity" evidence="18">
    <location>
        <begin position="462"/>
        <end position="473"/>
    </location>
</feature>
<feature type="compositionally biased region" description="Basic residues" evidence="18">
    <location>
        <begin position="1"/>
        <end position="10"/>
    </location>
</feature>
<feature type="compositionally biased region" description="Low complexity" evidence="18">
    <location>
        <begin position="311"/>
        <end position="330"/>
    </location>
</feature>
<evidence type="ECO:0000256" key="5">
    <source>
        <dbReference type="ARBA" id="ARBA00009548"/>
    </source>
</evidence>
<dbReference type="GO" id="GO:0030425">
    <property type="term" value="C:dendrite"/>
    <property type="evidence" value="ECO:0007669"/>
    <property type="project" value="UniProtKB-SubCell"/>
</dbReference>
<keyword evidence="8" id="KW-0963">Cytoplasm</keyword>
<feature type="compositionally biased region" description="Polar residues" evidence="18">
    <location>
        <begin position="748"/>
        <end position="765"/>
    </location>
</feature>